<protein>
    <recommendedName>
        <fullName evidence="4">YcxB-like protein</fullName>
    </recommendedName>
</protein>
<proteinExistence type="predicted"/>
<evidence type="ECO:0000256" key="1">
    <source>
        <dbReference type="SAM" id="Phobius"/>
    </source>
</evidence>
<feature type="transmembrane region" description="Helical" evidence="1">
    <location>
        <begin position="56"/>
        <end position="77"/>
    </location>
</feature>
<sequence length="185" mass="21180">MKSELNSYYNFTATGNKISYDPYWYAQSYIFASSVLGIMILTVGIILIIYNNHLMGLFFSVLTSVLLVANSLYRLLIRNKTTLIFDKKNNSFYKITPLGKKDITALNSVQNVISKSRSHSFGYFLTVKTRKSEKIIAISSSIKSSNQDNPEVRFFQMEIIPQIESFLQIDKNTMMLFDSEECVSI</sequence>
<organism evidence="2 3">
    <name type="scientific">Flavobacterium artemisiae</name>
    <dbReference type="NCBI Taxonomy" id="2126556"/>
    <lineage>
        <taxon>Bacteria</taxon>
        <taxon>Pseudomonadati</taxon>
        <taxon>Bacteroidota</taxon>
        <taxon>Flavobacteriia</taxon>
        <taxon>Flavobacteriales</taxon>
        <taxon>Flavobacteriaceae</taxon>
        <taxon>Flavobacterium</taxon>
    </lineage>
</organism>
<accession>A0ABW4HHQ5</accession>
<keyword evidence="1" id="KW-0812">Transmembrane</keyword>
<keyword evidence="3" id="KW-1185">Reference proteome</keyword>
<gene>
    <name evidence="2" type="ORF">ACFSC2_15730</name>
</gene>
<evidence type="ECO:0008006" key="4">
    <source>
        <dbReference type="Google" id="ProtNLM"/>
    </source>
</evidence>
<keyword evidence="1" id="KW-0472">Membrane</keyword>
<dbReference type="Proteomes" id="UP001597138">
    <property type="component" value="Unassembled WGS sequence"/>
</dbReference>
<name>A0ABW4HHQ5_9FLAO</name>
<keyword evidence="1" id="KW-1133">Transmembrane helix</keyword>
<evidence type="ECO:0000313" key="2">
    <source>
        <dbReference type="EMBL" id="MFD1604190.1"/>
    </source>
</evidence>
<feature type="transmembrane region" description="Helical" evidence="1">
    <location>
        <begin position="29"/>
        <end position="50"/>
    </location>
</feature>
<comment type="caution">
    <text evidence="2">The sequence shown here is derived from an EMBL/GenBank/DDBJ whole genome shotgun (WGS) entry which is preliminary data.</text>
</comment>
<dbReference type="EMBL" id="JBHUDZ010000012">
    <property type="protein sequence ID" value="MFD1604190.1"/>
    <property type="molecule type" value="Genomic_DNA"/>
</dbReference>
<dbReference type="RefSeq" id="WP_379814430.1">
    <property type="nucleotide sequence ID" value="NZ_JBHUDZ010000012.1"/>
</dbReference>
<evidence type="ECO:0000313" key="3">
    <source>
        <dbReference type="Proteomes" id="UP001597138"/>
    </source>
</evidence>
<reference evidence="3" key="1">
    <citation type="journal article" date="2019" name="Int. J. Syst. Evol. Microbiol.">
        <title>The Global Catalogue of Microorganisms (GCM) 10K type strain sequencing project: providing services to taxonomists for standard genome sequencing and annotation.</title>
        <authorList>
            <consortium name="The Broad Institute Genomics Platform"/>
            <consortium name="The Broad Institute Genome Sequencing Center for Infectious Disease"/>
            <person name="Wu L."/>
            <person name="Ma J."/>
        </authorList>
    </citation>
    <scope>NUCLEOTIDE SEQUENCE [LARGE SCALE GENOMIC DNA]</scope>
    <source>
        <strain evidence="3">CCUG 70865</strain>
    </source>
</reference>